<dbReference type="EMBL" id="VBAK01000196">
    <property type="protein sequence ID" value="TMI86574.1"/>
    <property type="molecule type" value="Genomic_DNA"/>
</dbReference>
<sequence length="278" mass="28638">MADPALVRRLLRSPSALAGAVLTGVFLATALLASWIAPYDPVAPAPDLVLQAPSWGHPFGTDELGRDVLSRVMYGSRISLEVGAVAVAIAMVAGTALGLIAGFNGGLWDALIMRGTDVLLAFPGILLAIAVVATLGPSLVNVMIAVGIGAVPVYARTVRGSTLSVRQMEYVEAARAAGATTGRLLGRHVLRNIVGPVVVLATLGVGINILIAAGLSYVGLGAQPPAPEWGAMLSGARQYLRDAWWTAVFPGLAITVAVVGMNLLGDGLRDALDPRLRV</sequence>
<organism evidence="9 10">
    <name type="scientific">Candidatus Segetimicrobium genomatis</name>
    <dbReference type="NCBI Taxonomy" id="2569760"/>
    <lineage>
        <taxon>Bacteria</taxon>
        <taxon>Bacillati</taxon>
        <taxon>Candidatus Sysuimicrobiota</taxon>
        <taxon>Candidatus Sysuimicrobiia</taxon>
        <taxon>Candidatus Sysuimicrobiales</taxon>
        <taxon>Candidatus Segetimicrobiaceae</taxon>
        <taxon>Candidatus Segetimicrobium</taxon>
    </lineage>
</organism>
<accession>A0A537JSZ5</accession>
<dbReference type="GO" id="GO:0005886">
    <property type="term" value="C:plasma membrane"/>
    <property type="evidence" value="ECO:0007669"/>
    <property type="project" value="UniProtKB-SubCell"/>
</dbReference>
<name>A0A537JSZ5_9BACT</name>
<evidence type="ECO:0000256" key="7">
    <source>
        <dbReference type="RuleBase" id="RU363032"/>
    </source>
</evidence>
<dbReference type="GO" id="GO:0055085">
    <property type="term" value="P:transmembrane transport"/>
    <property type="evidence" value="ECO:0007669"/>
    <property type="project" value="InterPro"/>
</dbReference>
<dbReference type="InterPro" id="IPR050366">
    <property type="entry name" value="BP-dependent_transpt_permease"/>
</dbReference>
<keyword evidence="6 7" id="KW-0472">Membrane</keyword>
<reference evidence="9 10" key="1">
    <citation type="journal article" date="2019" name="Nat. Microbiol.">
        <title>Mediterranean grassland soil C-N compound turnover is dependent on rainfall and depth, and is mediated by genomically divergent microorganisms.</title>
        <authorList>
            <person name="Diamond S."/>
            <person name="Andeer P.F."/>
            <person name="Li Z."/>
            <person name="Crits-Christoph A."/>
            <person name="Burstein D."/>
            <person name="Anantharaman K."/>
            <person name="Lane K.R."/>
            <person name="Thomas B.C."/>
            <person name="Pan C."/>
            <person name="Northen T.R."/>
            <person name="Banfield J.F."/>
        </authorList>
    </citation>
    <scope>NUCLEOTIDE SEQUENCE [LARGE SCALE GENOMIC DNA]</scope>
    <source>
        <strain evidence="9">NP_3</strain>
    </source>
</reference>
<gene>
    <name evidence="9" type="ORF">E6H00_17990</name>
</gene>
<dbReference type="InterPro" id="IPR000515">
    <property type="entry name" value="MetI-like"/>
</dbReference>
<keyword evidence="3" id="KW-1003">Cell membrane</keyword>
<dbReference type="InterPro" id="IPR035906">
    <property type="entry name" value="MetI-like_sf"/>
</dbReference>
<keyword evidence="2 7" id="KW-0813">Transport</keyword>
<comment type="subcellular location">
    <subcellularLocation>
        <location evidence="1 7">Cell membrane</location>
        <topology evidence="1 7">Multi-pass membrane protein</topology>
    </subcellularLocation>
</comment>
<protein>
    <submittedName>
        <fullName evidence="9">ABC transporter permease</fullName>
    </submittedName>
</protein>
<evidence type="ECO:0000313" key="10">
    <source>
        <dbReference type="Proteomes" id="UP000318509"/>
    </source>
</evidence>
<comment type="similarity">
    <text evidence="7">Belongs to the binding-protein-dependent transport system permease family.</text>
</comment>
<feature type="transmembrane region" description="Helical" evidence="7">
    <location>
        <begin position="115"/>
        <end position="133"/>
    </location>
</feature>
<keyword evidence="4 7" id="KW-0812">Transmembrane</keyword>
<dbReference type="Proteomes" id="UP000318509">
    <property type="component" value="Unassembled WGS sequence"/>
</dbReference>
<evidence type="ECO:0000256" key="3">
    <source>
        <dbReference type="ARBA" id="ARBA00022475"/>
    </source>
</evidence>
<proteinExistence type="inferred from homology"/>
<comment type="caution">
    <text evidence="9">The sequence shown here is derived from an EMBL/GenBank/DDBJ whole genome shotgun (WGS) entry which is preliminary data.</text>
</comment>
<evidence type="ECO:0000256" key="6">
    <source>
        <dbReference type="ARBA" id="ARBA00023136"/>
    </source>
</evidence>
<dbReference type="CDD" id="cd06261">
    <property type="entry name" value="TM_PBP2"/>
    <property type="match status" value="1"/>
</dbReference>
<evidence type="ECO:0000256" key="4">
    <source>
        <dbReference type="ARBA" id="ARBA00022692"/>
    </source>
</evidence>
<evidence type="ECO:0000256" key="1">
    <source>
        <dbReference type="ARBA" id="ARBA00004651"/>
    </source>
</evidence>
<dbReference type="SUPFAM" id="SSF161098">
    <property type="entry name" value="MetI-like"/>
    <property type="match status" value="1"/>
</dbReference>
<feature type="transmembrane region" description="Helical" evidence="7">
    <location>
        <begin position="139"/>
        <end position="158"/>
    </location>
</feature>
<dbReference type="PROSITE" id="PS50928">
    <property type="entry name" value="ABC_TM1"/>
    <property type="match status" value="1"/>
</dbReference>
<dbReference type="Pfam" id="PF12911">
    <property type="entry name" value="OppC_N"/>
    <property type="match status" value="1"/>
</dbReference>
<dbReference type="Pfam" id="PF00528">
    <property type="entry name" value="BPD_transp_1"/>
    <property type="match status" value="1"/>
</dbReference>
<dbReference type="AlphaFoldDB" id="A0A537JSZ5"/>
<feature type="transmembrane region" description="Helical" evidence="7">
    <location>
        <begin position="16"/>
        <end position="37"/>
    </location>
</feature>
<dbReference type="PANTHER" id="PTHR43386">
    <property type="entry name" value="OLIGOPEPTIDE TRANSPORT SYSTEM PERMEASE PROTEIN APPC"/>
    <property type="match status" value="1"/>
</dbReference>
<feature type="transmembrane region" description="Helical" evidence="7">
    <location>
        <begin position="193"/>
        <end position="223"/>
    </location>
</feature>
<evidence type="ECO:0000259" key="8">
    <source>
        <dbReference type="PROSITE" id="PS50928"/>
    </source>
</evidence>
<feature type="domain" description="ABC transmembrane type-1" evidence="8">
    <location>
        <begin position="76"/>
        <end position="265"/>
    </location>
</feature>
<evidence type="ECO:0000256" key="2">
    <source>
        <dbReference type="ARBA" id="ARBA00022448"/>
    </source>
</evidence>
<keyword evidence="5 7" id="KW-1133">Transmembrane helix</keyword>
<dbReference type="InterPro" id="IPR025966">
    <property type="entry name" value="OppC_N"/>
</dbReference>
<dbReference type="PANTHER" id="PTHR43386:SF1">
    <property type="entry name" value="D,D-DIPEPTIDE TRANSPORT SYSTEM PERMEASE PROTEIN DDPC-RELATED"/>
    <property type="match status" value="1"/>
</dbReference>
<dbReference type="Gene3D" id="1.10.3720.10">
    <property type="entry name" value="MetI-like"/>
    <property type="match status" value="1"/>
</dbReference>
<feature type="transmembrane region" description="Helical" evidence="7">
    <location>
        <begin position="243"/>
        <end position="265"/>
    </location>
</feature>
<evidence type="ECO:0000313" key="9">
    <source>
        <dbReference type="EMBL" id="TMI86574.1"/>
    </source>
</evidence>
<evidence type="ECO:0000256" key="5">
    <source>
        <dbReference type="ARBA" id="ARBA00022989"/>
    </source>
</evidence>
<feature type="transmembrane region" description="Helical" evidence="7">
    <location>
        <begin position="82"/>
        <end position="103"/>
    </location>
</feature>